<reference evidence="3 4" key="1">
    <citation type="submission" date="2021-08" db="EMBL/GenBank/DDBJ databases">
        <authorList>
            <person name="Peeters C."/>
        </authorList>
    </citation>
    <scope>NUCLEOTIDE SEQUENCE [LARGE SCALE GENOMIC DNA]</scope>
    <source>
        <strain evidence="3 4">LMG 32289</strain>
    </source>
</reference>
<keyword evidence="4" id="KW-1185">Reference proteome</keyword>
<name>A0ABM8XWB9_9BURK</name>
<dbReference type="SUPFAM" id="SSF50494">
    <property type="entry name" value="Trypsin-like serine proteases"/>
    <property type="match status" value="1"/>
</dbReference>
<evidence type="ECO:0000256" key="1">
    <source>
        <dbReference type="SAM" id="MobiDB-lite"/>
    </source>
</evidence>
<gene>
    <name evidence="3" type="ORF">LMG32289_05704</name>
</gene>
<accession>A0ABM8XWB9</accession>
<evidence type="ECO:0000313" key="4">
    <source>
        <dbReference type="Proteomes" id="UP000706525"/>
    </source>
</evidence>
<comment type="caution">
    <text evidence="3">The sequence shown here is derived from an EMBL/GenBank/DDBJ whole genome shotgun (WGS) entry which is preliminary data.</text>
</comment>
<dbReference type="InterPro" id="IPR009003">
    <property type="entry name" value="Peptidase_S1_PA"/>
</dbReference>
<feature type="chain" id="PRO_5047282186" evidence="2">
    <location>
        <begin position="26"/>
        <end position="483"/>
    </location>
</feature>
<protein>
    <submittedName>
        <fullName evidence="3">Uncharacterized protein</fullName>
    </submittedName>
</protein>
<feature type="compositionally biased region" description="Low complexity" evidence="1">
    <location>
        <begin position="24"/>
        <end position="64"/>
    </location>
</feature>
<evidence type="ECO:0000256" key="2">
    <source>
        <dbReference type="SAM" id="SignalP"/>
    </source>
</evidence>
<proteinExistence type="predicted"/>
<evidence type="ECO:0000313" key="3">
    <source>
        <dbReference type="EMBL" id="CAG9184695.1"/>
    </source>
</evidence>
<feature type="signal peptide" evidence="2">
    <location>
        <begin position="1"/>
        <end position="25"/>
    </location>
</feature>
<dbReference type="Gene3D" id="3.30.160.280">
    <property type="match status" value="2"/>
</dbReference>
<organism evidence="3 4">
    <name type="scientific">Cupriavidus pampae</name>
    <dbReference type="NCBI Taxonomy" id="659251"/>
    <lineage>
        <taxon>Bacteria</taxon>
        <taxon>Pseudomonadati</taxon>
        <taxon>Pseudomonadota</taxon>
        <taxon>Betaproteobacteria</taxon>
        <taxon>Burkholderiales</taxon>
        <taxon>Burkholderiaceae</taxon>
        <taxon>Cupriavidus</taxon>
    </lineage>
</organism>
<dbReference type="EMBL" id="CAJZAG010000013">
    <property type="protein sequence ID" value="CAG9184695.1"/>
    <property type="molecule type" value="Genomic_DNA"/>
</dbReference>
<dbReference type="Proteomes" id="UP000706525">
    <property type="component" value="Unassembled WGS sequence"/>
</dbReference>
<dbReference type="RefSeq" id="WP_223994451.1">
    <property type="nucleotide sequence ID" value="NZ_CAJZAG010000013.1"/>
</dbReference>
<sequence>MAVSRIRITCLVSAACFAAPPLASAQAPQGASSPSPQPAQTAQSTPITSTAPTTPTTPTTQGSPNGQIAQWSMDHPQCAGTLIMPRVMLTAGTCAGRRARGRTYILADGGPARGRLVRYEERIGPIGDIGVMLLDKPITGKAIKGLAALPSYRQEAQALVEGHADLSEGARLVAYGSASAARLVKGTVPVPRRMTEYLRREARGAGGTSVARPLVYRSVAAYREQEPHRVDGKSPQQLFNSLVMRAFYPNRKRRSGDAQALRRGDRELDEMVVLTAGLGSDAAAGIASPLRTQDRGGGVFVLDAAQREWLVGTVLGAQLHARQSEYWPWLFATLLRYNLRAEALRLARQVLGTGHWGDHDRQGNIGDVYVYENPYTRAIEFFRLIALDRHGRYGFFPNARRDNAHWEYLGNDLPSAAEATAPMRAWQPDAREGKVGDVFVRAHPTSGTVEYFRLKIAGGALSEPPIDGASNADWEYLGSNVVV</sequence>
<keyword evidence="2" id="KW-0732">Signal</keyword>
<feature type="region of interest" description="Disordered" evidence="1">
    <location>
        <begin position="24"/>
        <end position="71"/>
    </location>
</feature>